<dbReference type="RefSeq" id="WP_270157501.1">
    <property type="nucleotide sequence ID" value="NZ_JAPNNL010000114.1"/>
</dbReference>
<dbReference type="Pfam" id="PF16889">
    <property type="entry name" value="Hepar_II_III_N"/>
    <property type="match status" value="1"/>
</dbReference>
<feature type="chain" id="PRO_5046782435" evidence="5">
    <location>
        <begin position="24"/>
        <end position="543"/>
    </location>
</feature>
<evidence type="ECO:0000259" key="7">
    <source>
        <dbReference type="Pfam" id="PF16889"/>
    </source>
</evidence>
<evidence type="ECO:0000256" key="4">
    <source>
        <dbReference type="ARBA" id="ARBA00023239"/>
    </source>
</evidence>
<dbReference type="Proteomes" id="UP001144036">
    <property type="component" value="Unassembled WGS sequence"/>
</dbReference>
<evidence type="ECO:0000256" key="5">
    <source>
        <dbReference type="SAM" id="SignalP"/>
    </source>
</evidence>
<dbReference type="Gene3D" id="2.70.98.70">
    <property type="match status" value="1"/>
</dbReference>
<keyword evidence="9" id="KW-1185">Reference proteome</keyword>
<dbReference type="PANTHER" id="PTHR39210">
    <property type="entry name" value="HEPARIN-SULFATE LYASE"/>
    <property type="match status" value="1"/>
</dbReference>
<dbReference type="PANTHER" id="PTHR39210:SF1">
    <property type="entry name" value="HEPARIN-SULFATE LYASE"/>
    <property type="match status" value="1"/>
</dbReference>
<dbReference type="InterPro" id="IPR031680">
    <property type="entry name" value="Hepar_II_III_N"/>
</dbReference>
<dbReference type="EMBL" id="JAPNNL010000114">
    <property type="protein sequence ID" value="MDA0636610.1"/>
    <property type="molecule type" value="Genomic_DNA"/>
</dbReference>
<comment type="caution">
    <text evidence="8">The sequence shown here is derived from an EMBL/GenBank/DDBJ whole genome shotgun (WGS) entry which is preliminary data.</text>
</comment>
<evidence type="ECO:0000256" key="2">
    <source>
        <dbReference type="ARBA" id="ARBA00022729"/>
    </source>
</evidence>
<accession>A0ABT4SHL9</accession>
<keyword evidence="2 5" id="KW-0732">Signal</keyword>
<dbReference type="InterPro" id="IPR008929">
    <property type="entry name" value="Chondroitin_lyas"/>
</dbReference>
<keyword evidence="3" id="KW-0574">Periplasm</keyword>
<reference evidence="8" key="1">
    <citation type="submission" date="2022-11" db="EMBL/GenBank/DDBJ databases">
        <title>Nonomuraea corallina sp. nov., a new species of the genus Nonomuraea isolated from sea side sediment in Thai sea.</title>
        <authorList>
            <person name="Ngamcharungchit C."/>
            <person name="Matsumoto A."/>
            <person name="Suriyachadkun C."/>
            <person name="Panbangred W."/>
            <person name="Inahashi Y."/>
            <person name="Intra B."/>
        </authorList>
    </citation>
    <scope>NUCLEOTIDE SEQUENCE</scope>
    <source>
        <strain evidence="8">MCN248</strain>
    </source>
</reference>
<proteinExistence type="predicted"/>
<feature type="domain" description="Heparinase II/III-like C-terminal" evidence="6">
    <location>
        <begin position="327"/>
        <end position="495"/>
    </location>
</feature>
<comment type="subcellular location">
    <subcellularLocation>
        <location evidence="1">Periplasm</location>
    </subcellularLocation>
</comment>
<dbReference type="Pfam" id="PF07940">
    <property type="entry name" value="Hepar_II_III_C"/>
    <property type="match status" value="1"/>
</dbReference>
<dbReference type="InterPro" id="IPR012480">
    <property type="entry name" value="Hepar_II_III_C"/>
</dbReference>
<dbReference type="Gene3D" id="1.50.10.100">
    <property type="entry name" value="Chondroitin AC/alginate lyase"/>
    <property type="match status" value="1"/>
</dbReference>
<evidence type="ECO:0000256" key="3">
    <source>
        <dbReference type="ARBA" id="ARBA00022764"/>
    </source>
</evidence>
<protein>
    <submittedName>
        <fullName evidence="8">Heparinase II/III family protein</fullName>
    </submittedName>
</protein>
<gene>
    <name evidence="8" type="ORF">OUY22_24630</name>
</gene>
<feature type="domain" description="Heparin-sulfate lyase N-terminal" evidence="7">
    <location>
        <begin position="56"/>
        <end position="287"/>
    </location>
</feature>
<name>A0ABT4SHL9_9ACTN</name>
<evidence type="ECO:0000313" key="9">
    <source>
        <dbReference type="Proteomes" id="UP001144036"/>
    </source>
</evidence>
<evidence type="ECO:0000259" key="6">
    <source>
        <dbReference type="Pfam" id="PF07940"/>
    </source>
</evidence>
<dbReference type="SUPFAM" id="SSF48230">
    <property type="entry name" value="Chondroitin AC/alginate lyase"/>
    <property type="match status" value="1"/>
</dbReference>
<keyword evidence="4" id="KW-0456">Lyase</keyword>
<evidence type="ECO:0000313" key="8">
    <source>
        <dbReference type="EMBL" id="MDA0636610.1"/>
    </source>
</evidence>
<feature type="signal peptide" evidence="5">
    <location>
        <begin position="1"/>
        <end position="23"/>
    </location>
</feature>
<sequence>MRRLAIPLALTLVLGAAGSPAQADAPVKRTAECQGDWLPGTPTAGDVMRGEISLVGLPSYKLGKKINWTASPYKNRSWEYVFHSLRWMGTLVVEYENTGEKRYLDRAKEITKDWVANNRHGARGTRSYVWKDHPVSLRTQPLVCLSRHVNESWLKESLSVHAKLLSDPRLYKKGHNHGIDQDIALMAIGCRYGRKDWSDLASRRLTGTVKLDVDAQGALMEQAPRYAVYVYGRLQVAMTNMRACGRTVPGEIGRRAEAMKDFIAHSTQPNGYMVPIGDGSAETEPKMETGTPKEKVRTYRAGYVYGRTDWDKRESAYYSIRFGPGMKDHGHEDHLGVTYYAQGRDILVDAGFHSYEKTAYRYWTLSPEAHNVPTVVGQRFRPRTASKLDKAVYGKDRQAFRLSDKAYGVTRTRSVLVGHGEDVMAVHDTAAGGKKVRSLWRFDEDLKLISNKGGRVVLGDGSFKVTLVQLSSCRPVGGQKVERGGKRGWVSPTYLSKKPANVVVSPAATSLLTIVVPGTDDPKVSCSGGKVTVNGATFPARLL</sequence>
<evidence type="ECO:0000256" key="1">
    <source>
        <dbReference type="ARBA" id="ARBA00004418"/>
    </source>
</evidence>
<organism evidence="8 9">
    <name type="scientific">Nonomuraea corallina</name>
    <dbReference type="NCBI Taxonomy" id="2989783"/>
    <lineage>
        <taxon>Bacteria</taxon>
        <taxon>Bacillati</taxon>
        <taxon>Actinomycetota</taxon>
        <taxon>Actinomycetes</taxon>
        <taxon>Streptosporangiales</taxon>
        <taxon>Streptosporangiaceae</taxon>
        <taxon>Nonomuraea</taxon>
    </lineage>
</organism>